<dbReference type="Pfam" id="PF01743">
    <property type="entry name" value="PolyA_pol"/>
    <property type="match status" value="1"/>
</dbReference>
<comment type="similarity">
    <text evidence="11">Belongs to the tRNA nucleotidyltransferase/poly(A) polymerase family. Bacterial CCA-adding enzyme type 3 subfamily.</text>
</comment>
<protein>
    <recommendedName>
        <fullName evidence="11">CCA-adding enzyme</fullName>
        <ecNumber evidence="11">2.7.7.72</ecNumber>
    </recommendedName>
    <alternativeName>
        <fullName evidence="11">CCA tRNA nucleotidyltransferase</fullName>
    </alternativeName>
    <alternativeName>
        <fullName evidence="11">tRNA CCA-pyrophosphorylase</fullName>
    </alternativeName>
    <alternativeName>
        <fullName evidence="11">tRNA adenylyl-/cytidylyl- transferase</fullName>
    </alternativeName>
    <alternativeName>
        <fullName evidence="11">tRNA nucleotidyltransferase</fullName>
    </alternativeName>
    <alternativeName>
        <fullName evidence="11">tRNA-NT</fullName>
    </alternativeName>
</protein>
<feature type="domain" description="Poly A polymerase head" evidence="12">
    <location>
        <begin position="34"/>
        <end position="154"/>
    </location>
</feature>
<dbReference type="InterPro" id="IPR050264">
    <property type="entry name" value="Bact_CCA-adding_enz_type3_sf"/>
</dbReference>
<evidence type="ECO:0000313" key="15">
    <source>
        <dbReference type="EMBL" id="EFH94665.1"/>
    </source>
</evidence>
<keyword evidence="7 11" id="KW-0692">RNA repair</keyword>
<accession>A0A0E1X7R7</accession>
<evidence type="ECO:0000256" key="2">
    <source>
        <dbReference type="ARBA" id="ARBA00022679"/>
    </source>
</evidence>
<dbReference type="SUPFAM" id="SSF81301">
    <property type="entry name" value="Nucleotidyltransferase"/>
    <property type="match status" value="1"/>
</dbReference>
<comment type="subunit">
    <text evidence="11">Homodimer.</text>
</comment>
<keyword evidence="3 11" id="KW-0819">tRNA processing</keyword>
<keyword evidence="10 11" id="KW-0694">RNA-binding</keyword>
<feature type="binding site" evidence="11">
    <location>
        <position position="52"/>
    </location>
    <ligand>
        <name>Mg(2+)</name>
        <dbReference type="ChEBI" id="CHEBI:18420"/>
    </ligand>
</feature>
<feature type="binding site" evidence="11">
    <location>
        <position position="123"/>
    </location>
    <ligand>
        <name>ATP</name>
        <dbReference type="ChEBI" id="CHEBI:30616"/>
    </ligand>
</feature>
<feature type="binding site" evidence="11">
    <location>
        <position position="166"/>
    </location>
    <ligand>
        <name>ATP</name>
        <dbReference type="ChEBI" id="CHEBI:30616"/>
    </ligand>
</feature>
<evidence type="ECO:0000256" key="3">
    <source>
        <dbReference type="ARBA" id="ARBA00022694"/>
    </source>
</evidence>
<dbReference type="GO" id="GO:0005524">
    <property type="term" value="F:ATP binding"/>
    <property type="evidence" value="ECO:0007669"/>
    <property type="project" value="UniProtKB-UniRule"/>
</dbReference>
<feature type="binding site" evidence="11">
    <location>
        <position position="123"/>
    </location>
    <ligand>
        <name>CTP</name>
        <dbReference type="ChEBI" id="CHEBI:37563"/>
    </ligand>
</feature>
<dbReference type="AlphaFoldDB" id="A0A0E1X7R7"/>
<organism evidence="15">
    <name type="scientific">Staphylococcus aureus subsp. aureus MN8</name>
    <dbReference type="NCBI Taxonomy" id="548470"/>
    <lineage>
        <taxon>Bacteria</taxon>
        <taxon>Bacillati</taxon>
        <taxon>Bacillota</taxon>
        <taxon>Bacilli</taxon>
        <taxon>Bacillales</taxon>
        <taxon>Staphylococcaceae</taxon>
        <taxon>Staphylococcus</taxon>
    </lineage>
</organism>
<dbReference type="SUPFAM" id="SSF81891">
    <property type="entry name" value="Poly A polymerase C-terminal region-like"/>
    <property type="match status" value="1"/>
</dbReference>
<proteinExistence type="inferred from homology"/>
<feature type="domain" description="tRNA nucleotidyltransferase/poly(A) polymerase RNA and SrmB- binding" evidence="13">
    <location>
        <begin position="182"/>
        <end position="239"/>
    </location>
</feature>
<dbReference type="EC" id="2.7.7.72" evidence="11"/>
<dbReference type="InterPro" id="IPR032828">
    <property type="entry name" value="PolyA_RNA-bd"/>
</dbReference>
<evidence type="ECO:0000256" key="4">
    <source>
        <dbReference type="ARBA" id="ARBA00022695"/>
    </source>
</evidence>
<feature type="binding site" evidence="11">
    <location>
        <position position="42"/>
    </location>
    <ligand>
        <name>CTP</name>
        <dbReference type="ChEBI" id="CHEBI:37563"/>
    </ligand>
</feature>
<dbReference type="PANTHER" id="PTHR46173">
    <property type="entry name" value="CCA TRNA NUCLEOTIDYLTRANSFERASE 1, MITOCHONDRIAL"/>
    <property type="match status" value="1"/>
</dbReference>
<feature type="binding site" evidence="11">
    <location>
        <position position="166"/>
    </location>
    <ligand>
        <name>CTP</name>
        <dbReference type="ChEBI" id="CHEBI:37563"/>
    </ligand>
</feature>
<dbReference type="GO" id="GO:0004810">
    <property type="term" value="F:CCA tRNA nucleotidyltransferase activity"/>
    <property type="evidence" value="ECO:0007669"/>
    <property type="project" value="UniProtKB-UniRule"/>
</dbReference>
<evidence type="ECO:0000259" key="13">
    <source>
        <dbReference type="Pfam" id="PF12627"/>
    </source>
</evidence>
<name>A0A0E1X7R7_STAAU</name>
<feature type="binding site" evidence="11">
    <location>
        <position position="172"/>
    </location>
    <ligand>
        <name>CTP</name>
        <dbReference type="ChEBI" id="CHEBI:37563"/>
    </ligand>
</feature>
<dbReference type="GO" id="GO:0001680">
    <property type="term" value="P:tRNA 3'-terminal CCA addition"/>
    <property type="evidence" value="ECO:0007669"/>
    <property type="project" value="UniProtKB-UniRule"/>
</dbReference>
<dbReference type="Gene3D" id="1.10.246.80">
    <property type="match status" value="1"/>
</dbReference>
<keyword evidence="2 11" id="KW-0808">Transferase</keyword>
<dbReference type="Gene3D" id="1.10.3090.10">
    <property type="entry name" value="cca-adding enzyme, domain 2"/>
    <property type="match status" value="1"/>
</dbReference>
<dbReference type="GO" id="GO:0000049">
    <property type="term" value="F:tRNA binding"/>
    <property type="evidence" value="ECO:0007669"/>
    <property type="project" value="UniProtKB-UniRule"/>
</dbReference>
<sequence length="411" mass="47567">MSITKVKASNNMDKSLFEQARPILEQIQDNGFEAYYVGGSVRDYVMGRNIHDIDITTSATPDEIESIFSHTIPVGKEHGTINVVFNDENYEVTTFRAEEDYVDHRRPSGVTFVRDLYEDLQRRDFTMNAIAMDTANKLYDYFDGQQDINNRIIRTVGIAEERFQEDALRMIRCLRFQSQLSFDIATETFEAMRTQMADIKFLSIERIVIELTKLMRGINVEKSFNHLKSLKAFNYMPYFEHLDMNQINVTEPIDLELLIAIVSVKFDINYSLKPLKLSNRQVKDINQYIQIMNALPSIITKEQLKMFVYDYDTNLIKNVMVAADVLKANDIQGHEPLIVNLQTIDETLHRLPMHNRKDMMVNGGVLMAHLNAKSGPWLKDLLRQIEIAIVTGKVSNEETEILKWVDNHVKI</sequence>
<evidence type="ECO:0000256" key="6">
    <source>
        <dbReference type="ARBA" id="ARBA00022741"/>
    </source>
</evidence>
<feature type="binding site" evidence="11">
    <location>
        <position position="54"/>
    </location>
    <ligand>
        <name>Mg(2+)</name>
        <dbReference type="ChEBI" id="CHEBI:18420"/>
    </ligand>
</feature>
<dbReference type="Pfam" id="PF12627">
    <property type="entry name" value="PolyA_pol_RNAbd"/>
    <property type="match status" value="1"/>
</dbReference>
<dbReference type="Proteomes" id="UP000003455">
    <property type="component" value="Chromosome"/>
</dbReference>
<dbReference type="CDD" id="cd05398">
    <property type="entry name" value="NT_ClassII-CCAase"/>
    <property type="match status" value="1"/>
</dbReference>
<feature type="binding site" evidence="11">
    <location>
        <position position="172"/>
    </location>
    <ligand>
        <name>ATP</name>
        <dbReference type="ChEBI" id="CHEBI:30616"/>
    </ligand>
</feature>
<evidence type="ECO:0000256" key="11">
    <source>
        <dbReference type="HAMAP-Rule" id="MF_01263"/>
    </source>
</evidence>
<keyword evidence="5 11" id="KW-0479">Metal-binding</keyword>
<evidence type="ECO:0000256" key="10">
    <source>
        <dbReference type="ARBA" id="ARBA00022884"/>
    </source>
</evidence>
<dbReference type="Gene3D" id="3.30.460.10">
    <property type="entry name" value="Beta Polymerase, domain 2"/>
    <property type="match status" value="1"/>
</dbReference>
<evidence type="ECO:0000256" key="5">
    <source>
        <dbReference type="ARBA" id="ARBA00022723"/>
    </source>
</evidence>
<evidence type="ECO:0000256" key="9">
    <source>
        <dbReference type="ARBA" id="ARBA00022842"/>
    </source>
</evidence>
<comment type="miscellaneous">
    <text evidence="11">A single active site specifically recognizes both ATP and CTP and is responsible for their addition.</text>
</comment>
<feature type="binding site" evidence="11">
    <location>
        <position position="169"/>
    </location>
    <ligand>
        <name>ATP</name>
        <dbReference type="ChEBI" id="CHEBI:30616"/>
    </ligand>
</feature>
<dbReference type="InterPro" id="IPR043519">
    <property type="entry name" value="NT_sf"/>
</dbReference>
<evidence type="ECO:0000256" key="8">
    <source>
        <dbReference type="ARBA" id="ARBA00022840"/>
    </source>
</evidence>
<comment type="catalytic activity">
    <reaction evidence="11">
        <text>a tRNA precursor + 2 CTP + ATP = a tRNA with a 3' CCA end + 3 diphosphate</text>
        <dbReference type="Rhea" id="RHEA:14433"/>
        <dbReference type="Rhea" id="RHEA-COMP:10465"/>
        <dbReference type="Rhea" id="RHEA-COMP:10468"/>
        <dbReference type="ChEBI" id="CHEBI:30616"/>
        <dbReference type="ChEBI" id="CHEBI:33019"/>
        <dbReference type="ChEBI" id="CHEBI:37563"/>
        <dbReference type="ChEBI" id="CHEBI:74896"/>
        <dbReference type="ChEBI" id="CHEBI:83071"/>
        <dbReference type="EC" id="2.7.7.72"/>
    </reaction>
</comment>
<dbReference type="NCBIfam" id="NF009814">
    <property type="entry name" value="PRK13299.1"/>
    <property type="match status" value="1"/>
</dbReference>
<feature type="binding site" evidence="11">
    <location>
        <position position="175"/>
    </location>
    <ligand>
        <name>ATP</name>
        <dbReference type="ChEBI" id="CHEBI:30616"/>
    </ligand>
</feature>
<evidence type="ECO:0000259" key="12">
    <source>
        <dbReference type="Pfam" id="PF01743"/>
    </source>
</evidence>
<dbReference type="HOGENOM" id="CLU_015961_3_0_9"/>
<feature type="domain" description="CCA-adding enzyme C-terminal" evidence="14">
    <location>
        <begin position="258"/>
        <end position="405"/>
    </location>
</feature>
<keyword evidence="6 11" id="KW-0547">Nucleotide-binding</keyword>
<comment type="caution">
    <text evidence="15">The sequence shown here is derived from an EMBL/GenBank/DDBJ whole genome shotgun (WGS) entry which is preliminary data.</text>
</comment>
<feature type="binding site" evidence="11">
    <location>
        <position position="175"/>
    </location>
    <ligand>
        <name>CTP</name>
        <dbReference type="ChEBI" id="CHEBI:37563"/>
    </ligand>
</feature>
<comment type="function">
    <text evidence="11">Catalyzes the addition and repair of the essential 3'-terminal CCA sequence in tRNAs without using a nucleic acid template. Adds these three nucleotides in the order of C, C, and A to the tRNA nucleotide-73, using CTP and ATP as substrates and producing inorganic pyrophosphate. tRNA 3'-terminal CCA addition is required both for tRNA processing and repair. Also involved in tRNA surveillance by mediating tandem CCA addition to generate a CCACCA at the 3' terminus of unstable tRNAs. While stable tRNAs receive only 3'-terminal CCA, unstable tRNAs are marked with CCACCA and rapidly degraded.</text>
</comment>
<evidence type="ECO:0000256" key="1">
    <source>
        <dbReference type="ARBA" id="ARBA00001946"/>
    </source>
</evidence>
<dbReference type="PANTHER" id="PTHR46173:SF1">
    <property type="entry name" value="CCA TRNA NUCLEOTIDYLTRANSFERASE 1, MITOCHONDRIAL"/>
    <property type="match status" value="1"/>
</dbReference>
<dbReference type="InterPro" id="IPR023068">
    <property type="entry name" value="CCA-adding_enz_firmicutes"/>
</dbReference>
<dbReference type="InterPro" id="IPR032810">
    <property type="entry name" value="CCA-adding_enz_C"/>
</dbReference>
<dbReference type="EMBL" id="ACJA02000004">
    <property type="protein sequence ID" value="EFH94665.1"/>
    <property type="molecule type" value="Genomic_DNA"/>
</dbReference>
<dbReference type="Pfam" id="PF13735">
    <property type="entry name" value="tRNA_NucTran2_2"/>
    <property type="match status" value="1"/>
</dbReference>
<dbReference type="GO" id="GO:0000287">
    <property type="term" value="F:magnesium ion binding"/>
    <property type="evidence" value="ECO:0007669"/>
    <property type="project" value="UniProtKB-UniRule"/>
</dbReference>
<feature type="binding site" evidence="11">
    <location>
        <position position="169"/>
    </location>
    <ligand>
        <name>CTP</name>
        <dbReference type="ChEBI" id="CHEBI:37563"/>
    </ligand>
</feature>
<dbReference type="HAMAP" id="MF_01263">
    <property type="entry name" value="CCA_bact_type3"/>
    <property type="match status" value="1"/>
</dbReference>
<keyword evidence="4 11" id="KW-0548">Nucleotidyltransferase</keyword>
<dbReference type="GO" id="GO:0160016">
    <property type="term" value="F:CCACCA tRNA nucleotidyltransferase activity"/>
    <property type="evidence" value="ECO:0007669"/>
    <property type="project" value="RHEA"/>
</dbReference>
<dbReference type="GO" id="GO:0042245">
    <property type="term" value="P:RNA repair"/>
    <property type="evidence" value="ECO:0007669"/>
    <property type="project" value="UniProtKB-KW"/>
</dbReference>
<reference evidence="15" key="1">
    <citation type="submission" date="2010-05" db="EMBL/GenBank/DDBJ databases">
        <authorList>
            <person name="Muzny D."/>
            <person name="Qin X."/>
            <person name="Buhay C."/>
            <person name="Dugan-Rocha S."/>
            <person name="Ding Y."/>
            <person name="Chen G."/>
            <person name="Hawes A."/>
            <person name="Holder M."/>
            <person name="Jhangiani S."/>
            <person name="Johnson A."/>
            <person name="Khan Z."/>
            <person name="Li Z."/>
            <person name="Liu W."/>
            <person name="Liu X."/>
            <person name="Perez L."/>
            <person name="Shen H."/>
            <person name="Wang Q."/>
            <person name="Watt J."/>
            <person name="Xi L."/>
            <person name="Xin Y."/>
            <person name="Zhou J."/>
            <person name="Deng J."/>
            <person name="Jiang H."/>
            <person name="Liu Y."/>
            <person name="Qu J."/>
            <person name="Song X.-Z."/>
            <person name="Zhang L."/>
            <person name="Villasana D."/>
            <person name="Johnson A."/>
            <person name="Liu J."/>
            <person name="Liyanage D."/>
            <person name="Lorensuhewa L."/>
            <person name="Robinson T."/>
            <person name="Song A."/>
            <person name="Song B.-B."/>
            <person name="Dinh H."/>
            <person name="Thornton R."/>
            <person name="Coyle M."/>
            <person name="Francisco L."/>
            <person name="Jackson L."/>
            <person name="Javaid M."/>
            <person name="Korchina V."/>
            <person name="Kovar C."/>
            <person name="Mata R."/>
            <person name="Mathew T."/>
            <person name="Ngo R."/>
            <person name="Nguyen L."/>
            <person name="Nguyen N."/>
            <person name="Okwuonu G."/>
            <person name="Ongeri F."/>
            <person name="Pham C."/>
            <person name="Simmons D."/>
            <person name="Wilczek-Boney K."/>
            <person name="Hale W."/>
            <person name="Jakkamsetti A."/>
            <person name="Pham P."/>
            <person name="Ruth R."/>
            <person name="San Lucas F."/>
            <person name="Warren J."/>
            <person name="Zhang J."/>
            <person name="Zhao Z."/>
            <person name="Zhou C."/>
            <person name="Zhu D."/>
            <person name="Lee S."/>
            <person name="Bess C."/>
            <person name="Blankenburg K."/>
            <person name="Forbes L."/>
            <person name="Fu Q."/>
            <person name="Gubbala S."/>
            <person name="Hirani K."/>
            <person name="Jayaseelan J.C."/>
            <person name="Lara F."/>
            <person name="Munidasa M."/>
            <person name="Palculict T."/>
            <person name="Patil S."/>
            <person name="Pu L.-L."/>
            <person name="Saada N."/>
            <person name="Tang L."/>
            <person name="Weissenberger G."/>
            <person name="Zhu Y."/>
            <person name="Hemphill L."/>
            <person name="Shang Y."/>
            <person name="Youmans B."/>
            <person name="Ayvaz T."/>
            <person name="Ross M."/>
            <person name="Santibanez J."/>
            <person name="Aqrawi P."/>
            <person name="Gross S."/>
            <person name="Joshi V."/>
            <person name="Fowler G."/>
            <person name="Nazareth L."/>
            <person name="Reid J."/>
            <person name="Worley K."/>
            <person name="Petrosino J."/>
            <person name="Highlander S."/>
            <person name="Gibbs R."/>
        </authorList>
    </citation>
    <scope>NUCLEOTIDE SEQUENCE [LARGE SCALE GENOMIC DNA]</scope>
    <source>
        <strain evidence="15">MN8</strain>
    </source>
</reference>
<comment type="catalytic activity">
    <reaction evidence="11">
        <text>a tRNA with a 3' CCA end + 2 CTP + ATP = a tRNA with a 3' CCACCA end + 3 diphosphate</text>
        <dbReference type="Rhea" id="RHEA:76235"/>
        <dbReference type="Rhea" id="RHEA-COMP:10468"/>
        <dbReference type="Rhea" id="RHEA-COMP:18655"/>
        <dbReference type="ChEBI" id="CHEBI:30616"/>
        <dbReference type="ChEBI" id="CHEBI:33019"/>
        <dbReference type="ChEBI" id="CHEBI:37563"/>
        <dbReference type="ChEBI" id="CHEBI:83071"/>
        <dbReference type="ChEBI" id="CHEBI:195187"/>
    </reaction>
</comment>
<feature type="binding site" evidence="11">
    <location>
        <position position="39"/>
    </location>
    <ligand>
        <name>CTP</name>
        <dbReference type="ChEBI" id="CHEBI:37563"/>
    </ligand>
</feature>
<keyword evidence="8 11" id="KW-0067">ATP-binding</keyword>
<evidence type="ECO:0000259" key="14">
    <source>
        <dbReference type="Pfam" id="PF13735"/>
    </source>
</evidence>
<feature type="binding site" evidence="11">
    <location>
        <position position="42"/>
    </location>
    <ligand>
        <name>ATP</name>
        <dbReference type="ChEBI" id="CHEBI:30616"/>
    </ligand>
</feature>
<evidence type="ECO:0000256" key="7">
    <source>
        <dbReference type="ARBA" id="ARBA00022800"/>
    </source>
</evidence>
<gene>
    <name evidence="11" type="primary">cca</name>
    <name evidence="15" type="ORF">HMPREF0769_12286</name>
</gene>
<keyword evidence="9 11" id="KW-0460">Magnesium</keyword>
<comment type="cofactor">
    <cofactor evidence="1 11">
        <name>Mg(2+)</name>
        <dbReference type="ChEBI" id="CHEBI:18420"/>
    </cofactor>
</comment>
<dbReference type="InterPro" id="IPR002646">
    <property type="entry name" value="PolA_pol_head_dom"/>
</dbReference>
<feature type="binding site" evidence="11">
    <location>
        <position position="39"/>
    </location>
    <ligand>
        <name>ATP</name>
        <dbReference type="ChEBI" id="CHEBI:30616"/>
    </ligand>
</feature>